<dbReference type="InterPro" id="IPR012674">
    <property type="entry name" value="Calycin"/>
</dbReference>
<evidence type="ECO:0000313" key="5">
    <source>
        <dbReference type="Proteomes" id="UP000786811"/>
    </source>
</evidence>
<dbReference type="PANTHER" id="PTHR10612:SF62">
    <property type="entry name" value="LIPOCALIN_CYTOSOLIC FATTY-ACID BINDING DOMAIN-CONTAINING PROTEIN"/>
    <property type="match status" value="1"/>
</dbReference>
<dbReference type="CDD" id="cd00301">
    <property type="entry name" value="lipocalin_FABP"/>
    <property type="match status" value="1"/>
</dbReference>
<dbReference type="GO" id="GO:0006629">
    <property type="term" value="P:lipid metabolic process"/>
    <property type="evidence" value="ECO:0007669"/>
    <property type="project" value="TreeGrafter"/>
</dbReference>
<proteinExistence type="predicted"/>
<name>A0A8J2EKI3_COTCN</name>
<gene>
    <name evidence="4" type="ORF">HICCMSTLAB_LOCUS1984</name>
</gene>
<keyword evidence="1" id="KW-1015">Disulfide bond</keyword>
<dbReference type="Pfam" id="PF00061">
    <property type="entry name" value="Lipocalin"/>
    <property type="match status" value="1"/>
</dbReference>
<dbReference type="PRINTS" id="PR01273">
    <property type="entry name" value="INVTBRTCOLOR"/>
</dbReference>
<feature type="domain" description="Lipocalin/cytosolic fatty-acid binding" evidence="3">
    <location>
        <begin position="309"/>
        <end position="363"/>
    </location>
</feature>
<evidence type="ECO:0000256" key="2">
    <source>
        <dbReference type="SAM" id="SignalP"/>
    </source>
</evidence>
<dbReference type="Gene3D" id="2.40.128.20">
    <property type="match status" value="2"/>
</dbReference>
<dbReference type="PANTHER" id="PTHR10612">
    <property type="entry name" value="APOLIPOPROTEIN D"/>
    <property type="match status" value="1"/>
</dbReference>
<keyword evidence="2" id="KW-0732">Signal</keyword>
<feature type="chain" id="PRO_5035181192" description="Lipocalin/cytosolic fatty-acid binding domain-containing protein" evidence="2">
    <location>
        <begin position="17"/>
        <end position="403"/>
    </location>
</feature>
<dbReference type="GO" id="GO:0005737">
    <property type="term" value="C:cytoplasm"/>
    <property type="evidence" value="ECO:0007669"/>
    <property type="project" value="TreeGrafter"/>
</dbReference>
<dbReference type="InterPro" id="IPR000566">
    <property type="entry name" value="Lipocln_cytosolic_FA-bd_dom"/>
</dbReference>
<feature type="signal peptide" evidence="2">
    <location>
        <begin position="1"/>
        <end position="16"/>
    </location>
</feature>
<dbReference type="SUPFAM" id="SSF50814">
    <property type="entry name" value="Lipocalins"/>
    <property type="match status" value="2"/>
</dbReference>
<dbReference type="InterPro" id="IPR003057">
    <property type="entry name" value="Invtbrt_color"/>
</dbReference>
<evidence type="ECO:0000256" key="1">
    <source>
        <dbReference type="ARBA" id="ARBA00023157"/>
    </source>
</evidence>
<keyword evidence="5" id="KW-1185">Reference proteome</keyword>
<dbReference type="Proteomes" id="UP000786811">
    <property type="component" value="Unassembled WGS sequence"/>
</dbReference>
<evidence type="ECO:0000259" key="3">
    <source>
        <dbReference type="Pfam" id="PF00061"/>
    </source>
</evidence>
<accession>A0A8J2EKI3</accession>
<dbReference type="GO" id="GO:0000302">
    <property type="term" value="P:response to reactive oxygen species"/>
    <property type="evidence" value="ECO:0007669"/>
    <property type="project" value="TreeGrafter"/>
</dbReference>
<reference evidence="4" key="1">
    <citation type="submission" date="2021-04" db="EMBL/GenBank/DDBJ databases">
        <authorList>
            <person name="Chebbi M.A.C M."/>
        </authorList>
    </citation>
    <scope>NUCLEOTIDE SEQUENCE</scope>
</reference>
<dbReference type="OrthoDB" id="565904at2759"/>
<comment type="caution">
    <text evidence="4">The sequence shown here is derived from an EMBL/GenBank/DDBJ whole genome shotgun (WGS) entry which is preliminary data.</text>
</comment>
<protein>
    <recommendedName>
        <fullName evidence="3">Lipocalin/cytosolic fatty-acid binding domain-containing protein</fullName>
    </recommendedName>
</protein>
<evidence type="ECO:0000313" key="4">
    <source>
        <dbReference type="EMBL" id="CAG5076003.1"/>
    </source>
</evidence>
<sequence>MIALPIIVSLVAGCFAQSSRIAITTSSSSPSSASSSANSKYKLYDGPCRQITTKPVNFVKHSGLWYEIARSDNTEDGSETCHKVLWRLPVNNTSVVIHKSYNPLTSTTQTLSSMAAQGHRGLEFTHHFPTLGDIVTEFFPLDFDSSQYAIAWVCENRGNKHVEKMNVFARNPVPMANLKTLYLRVQGSLFKRIKMFVPVIFFCSIAGAFAQSSSSSSSLSSSSSSSNSQPLYDGPCPQIIADPIDYNRYSGSWYEVQRTADHYNEDSDHCHISTWEKPINNMARVTLRTFSPKFPAGKSYYANAVQNKRGTFLTHDSPVVGAPTDFYTLATDYNNYAIVWTCDNRGDKHFQRTWMFSRTPTPHSNFEDWKRRAFNRYNLPVPRTVISPNFVKCGYSSSSSSSA</sequence>
<dbReference type="GO" id="GO:0031409">
    <property type="term" value="F:pigment binding"/>
    <property type="evidence" value="ECO:0007669"/>
    <property type="project" value="InterPro"/>
</dbReference>
<organism evidence="4 5">
    <name type="scientific">Cotesia congregata</name>
    <name type="common">Parasitoid wasp</name>
    <name type="synonym">Apanteles congregatus</name>
    <dbReference type="NCBI Taxonomy" id="51543"/>
    <lineage>
        <taxon>Eukaryota</taxon>
        <taxon>Metazoa</taxon>
        <taxon>Ecdysozoa</taxon>
        <taxon>Arthropoda</taxon>
        <taxon>Hexapoda</taxon>
        <taxon>Insecta</taxon>
        <taxon>Pterygota</taxon>
        <taxon>Neoptera</taxon>
        <taxon>Endopterygota</taxon>
        <taxon>Hymenoptera</taxon>
        <taxon>Apocrita</taxon>
        <taxon>Ichneumonoidea</taxon>
        <taxon>Braconidae</taxon>
        <taxon>Microgastrinae</taxon>
        <taxon>Cotesia</taxon>
    </lineage>
</organism>
<dbReference type="AlphaFoldDB" id="A0A8J2EKI3"/>
<dbReference type="EMBL" id="CAJNRD030001116">
    <property type="protein sequence ID" value="CAG5076003.1"/>
    <property type="molecule type" value="Genomic_DNA"/>
</dbReference>